<evidence type="ECO:0000256" key="4">
    <source>
        <dbReference type="ARBA" id="ARBA00020031"/>
    </source>
</evidence>
<dbReference type="Gene3D" id="3.30.70.330">
    <property type="match status" value="1"/>
</dbReference>
<dbReference type="PANTHER" id="PTHR14089:SF6">
    <property type="entry name" value="PRE-MRNA-SPLICING FACTOR RBM22"/>
    <property type="match status" value="1"/>
</dbReference>
<dbReference type="GO" id="GO:0071007">
    <property type="term" value="C:U2-type catalytic step 2 spliceosome"/>
    <property type="evidence" value="ECO:0007669"/>
    <property type="project" value="TreeGrafter"/>
</dbReference>
<dbReference type="EMBL" id="JAAKFY010000022">
    <property type="protein sequence ID" value="KAF3838250.1"/>
    <property type="molecule type" value="Genomic_DNA"/>
</dbReference>
<dbReference type="InterPro" id="IPR000571">
    <property type="entry name" value="Znf_CCCH"/>
</dbReference>
<reference evidence="20 21" key="1">
    <citation type="submission" date="2020-03" db="EMBL/GenBank/DDBJ databases">
        <title>Dissostichus mawsoni Genome sequencing and assembly.</title>
        <authorList>
            <person name="Park H."/>
        </authorList>
    </citation>
    <scope>NUCLEOTIDE SEQUENCE [LARGE SCALE GENOMIC DNA]</scope>
    <source>
        <strain evidence="20">DM0001</strain>
        <tissue evidence="20">Muscle</tissue>
    </source>
</reference>
<keyword evidence="11 15" id="KW-0694">RNA-binding</keyword>
<evidence type="ECO:0000256" key="16">
    <source>
        <dbReference type="PROSITE-ProRule" id="PRU00723"/>
    </source>
</evidence>
<dbReference type="Pfam" id="PF25584">
    <property type="entry name" value="zf-CCCH_RBM22"/>
    <property type="match status" value="1"/>
</dbReference>
<dbReference type="SUPFAM" id="SSF90229">
    <property type="entry name" value="CCCH zinc finger"/>
    <property type="match status" value="1"/>
</dbReference>
<dbReference type="InterPro" id="IPR000504">
    <property type="entry name" value="RRM_dom"/>
</dbReference>
<evidence type="ECO:0000256" key="7">
    <source>
        <dbReference type="ARBA" id="ARBA00022723"/>
    </source>
</evidence>
<evidence type="ECO:0000256" key="10">
    <source>
        <dbReference type="ARBA" id="ARBA00022833"/>
    </source>
</evidence>
<dbReference type="OrthoDB" id="10259600at2759"/>
<keyword evidence="5" id="KW-0963">Cytoplasm</keyword>
<dbReference type="GO" id="GO:0008270">
    <property type="term" value="F:zinc ion binding"/>
    <property type="evidence" value="ECO:0007669"/>
    <property type="project" value="UniProtKB-KW"/>
</dbReference>
<protein>
    <recommendedName>
        <fullName evidence="4">Pre-mRNA-splicing factor RBM22</fullName>
    </recommendedName>
    <alternativeName>
        <fullName evidence="14">RNA-binding motif protein 22</fullName>
    </alternativeName>
</protein>
<dbReference type="SMART" id="SM00360">
    <property type="entry name" value="RRM"/>
    <property type="match status" value="1"/>
</dbReference>
<comment type="similarity">
    <text evidence="3">Belongs to the SLT11 family.</text>
</comment>
<proteinExistence type="inferred from homology"/>
<keyword evidence="21" id="KW-1185">Reference proteome</keyword>
<organism evidence="20 21">
    <name type="scientific">Dissostichus mawsoni</name>
    <name type="common">Antarctic cod</name>
    <dbReference type="NCBI Taxonomy" id="36200"/>
    <lineage>
        <taxon>Eukaryota</taxon>
        <taxon>Metazoa</taxon>
        <taxon>Chordata</taxon>
        <taxon>Craniata</taxon>
        <taxon>Vertebrata</taxon>
        <taxon>Euteleostomi</taxon>
        <taxon>Actinopterygii</taxon>
        <taxon>Neopterygii</taxon>
        <taxon>Teleostei</taxon>
        <taxon>Neoteleostei</taxon>
        <taxon>Acanthomorphata</taxon>
        <taxon>Eupercaria</taxon>
        <taxon>Perciformes</taxon>
        <taxon>Notothenioidei</taxon>
        <taxon>Nototheniidae</taxon>
        <taxon>Dissostichus</taxon>
    </lineage>
</organism>
<dbReference type="FunFam" id="3.30.70.330:FF:000137">
    <property type="entry name" value="pre-mRNA-splicing factor RBM22"/>
    <property type="match status" value="1"/>
</dbReference>
<keyword evidence="13" id="KW-0539">Nucleus</keyword>
<dbReference type="FunFam" id="4.10.1000.10:FF:000006">
    <property type="entry name" value="Putative pre-mrna-splicing factor rbm22"/>
    <property type="match status" value="1"/>
</dbReference>
<dbReference type="GO" id="GO:0017070">
    <property type="term" value="F:U6 snRNA binding"/>
    <property type="evidence" value="ECO:0007669"/>
    <property type="project" value="TreeGrafter"/>
</dbReference>
<keyword evidence="7 16" id="KW-0479">Metal-binding</keyword>
<keyword evidence="8" id="KW-0747">Spliceosome</keyword>
<sequence>MDKRKKIESYPMTDSTYDEDSVRISRSEVVRSHYCISPSRKMASLTGQSRELPCRVYEHAVPRGSSGMAESRAAGHSSILCTNFDQTLFKITLASFLCCQTDELKAAPSLHYYVTGALWRHPKVKRGSPARCIVVLHLPLAWLTLCKMATSLGSNTYNRQNWEDADFPILCQTCLGENPYIRMTKEKYGKECKICARPFTVFRWCPGTRMRFKKTEVCQTCSKMKNVCQTCLLDLEFGLPIQVRDTGLSVKDEVPKSDVNKEYYTQNMEREIANSDGTRPVGQLGKAPSSSDMLLKLARTTPYYKRNRPHICSFWVKGECKRGEECPYRHEKPTDPDDPLADQNIKDRYYGINDPVADKLLKRASTMPRLDPPDDKSISTLYIGGLGDTVTDGDLKSHFYQFGEIRTITIVQRQQCAFIQFATRQSAEMAAEKSFNKLIINGRRLTVKWGRSQAARGKEGVKEGVSEMGTRLDPVPGLPGALPPPPALDEEAPANYFNLDPSSSPAVMNIALPPPPGINPPPPGFGPPMFHPMSHMAPPMPPPMSMRPPGQIHYPSQDPQRMGAHAAHGARQGE</sequence>
<evidence type="ECO:0000256" key="9">
    <source>
        <dbReference type="ARBA" id="ARBA00022771"/>
    </source>
</evidence>
<keyword evidence="9 16" id="KW-0863">Zinc-finger</keyword>
<dbReference type="SMART" id="SM00356">
    <property type="entry name" value="ZnF_C3H1"/>
    <property type="match status" value="1"/>
</dbReference>
<dbReference type="GO" id="GO:0008380">
    <property type="term" value="P:RNA splicing"/>
    <property type="evidence" value="ECO:0007669"/>
    <property type="project" value="UniProtKB-KW"/>
</dbReference>
<evidence type="ECO:0000313" key="21">
    <source>
        <dbReference type="Proteomes" id="UP000518266"/>
    </source>
</evidence>
<evidence type="ECO:0000256" key="2">
    <source>
        <dbReference type="ARBA" id="ARBA00004496"/>
    </source>
</evidence>
<dbReference type="InterPro" id="IPR036855">
    <property type="entry name" value="Znf_CCCH_sf"/>
</dbReference>
<dbReference type="CDD" id="cd12224">
    <property type="entry name" value="RRM_RBM22"/>
    <property type="match status" value="1"/>
</dbReference>
<comment type="subcellular location">
    <subcellularLocation>
        <location evidence="2">Cytoplasm</location>
    </subcellularLocation>
    <subcellularLocation>
        <location evidence="1">Nucleus</location>
    </subcellularLocation>
</comment>
<evidence type="ECO:0000256" key="3">
    <source>
        <dbReference type="ARBA" id="ARBA00007781"/>
    </source>
</evidence>
<evidence type="ECO:0000256" key="1">
    <source>
        <dbReference type="ARBA" id="ARBA00004123"/>
    </source>
</evidence>
<dbReference type="InterPro" id="IPR012677">
    <property type="entry name" value="Nucleotide-bd_a/b_plait_sf"/>
</dbReference>
<dbReference type="PROSITE" id="PS50103">
    <property type="entry name" value="ZF_C3H1"/>
    <property type="match status" value="1"/>
</dbReference>
<dbReference type="InterPro" id="IPR039171">
    <property type="entry name" value="Cwc2/Slt11"/>
</dbReference>
<evidence type="ECO:0000256" key="6">
    <source>
        <dbReference type="ARBA" id="ARBA00022664"/>
    </source>
</evidence>
<dbReference type="GO" id="GO:0071006">
    <property type="term" value="C:U2-type catalytic step 1 spliceosome"/>
    <property type="evidence" value="ECO:0007669"/>
    <property type="project" value="TreeGrafter"/>
</dbReference>
<comment type="caution">
    <text evidence="20">The sequence shown here is derived from an EMBL/GenBank/DDBJ whole genome shotgun (WGS) entry which is preliminary data.</text>
</comment>
<keyword evidence="12" id="KW-0508">mRNA splicing</keyword>
<dbReference type="InterPro" id="IPR035979">
    <property type="entry name" value="RBD_domain_sf"/>
</dbReference>
<gene>
    <name evidence="20" type="ORF">F7725_010018</name>
</gene>
<dbReference type="PANTHER" id="PTHR14089">
    <property type="entry name" value="PRE-MRNA-SPLICING FACTOR RBM22"/>
    <property type="match status" value="1"/>
</dbReference>
<feature type="region of interest" description="Disordered" evidence="17">
    <location>
        <begin position="538"/>
        <end position="574"/>
    </location>
</feature>
<evidence type="ECO:0000256" key="15">
    <source>
        <dbReference type="PROSITE-ProRule" id="PRU00176"/>
    </source>
</evidence>
<evidence type="ECO:0000256" key="11">
    <source>
        <dbReference type="ARBA" id="ARBA00022884"/>
    </source>
</evidence>
<name>A0A7J5XMM4_DISMA</name>
<evidence type="ECO:0000256" key="5">
    <source>
        <dbReference type="ARBA" id="ARBA00022490"/>
    </source>
</evidence>
<evidence type="ECO:0000256" key="13">
    <source>
        <dbReference type="ARBA" id="ARBA00023242"/>
    </source>
</evidence>
<dbReference type="GO" id="GO:0000974">
    <property type="term" value="C:Prp19 complex"/>
    <property type="evidence" value="ECO:0007669"/>
    <property type="project" value="TreeGrafter"/>
</dbReference>
<feature type="domain" description="RRM" evidence="18">
    <location>
        <begin position="379"/>
        <end position="452"/>
    </location>
</feature>
<dbReference type="InterPro" id="IPR057674">
    <property type="entry name" value="Znf-CCCH_RBM22"/>
</dbReference>
<dbReference type="GO" id="GO:0005737">
    <property type="term" value="C:cytoplasm"/>
    <property type="evidence" value="ECO:0007669"/>
    <property type="project" value="UniProtKB-SubCell"/>
</dbReference>
<dbReference type="SUPFAM" id="SSF54928">
    <property type="entry name" value="RNA-binding domain, RBD"/>
    <property type="match status" value="1"/>
</dbReference>
<dbReference type="InterPro" id="IPR048995">
    <property type="entry name" value="STL11/RBM22-like_N"/>
</dbReference>
<evidence type="ECO:0000256" key="12">
    <source>
        <dbReference type="ARBA" id="ARBA00023187"/>
    </source>
</evidence>
<evidence type="ECO:0000259" key="19">
    <source>
        <dbReference type="PROSITE" id="PS50103"/>
    </source>
</evidence>
<evidence type="ECO:0000256" key="17">
    <source>
        <dbReference type="SAM" id="MobiDB-lite"/>
    </source>
</evidence>
<feature type="zinc finger region" description="C3H1-type" evidence="16">
    <location>
        <begin position="306"/>
        <end position="333"/>
    </location>
</feature>
<keyword evidence="10 16" id="KW-0862">Zinc</keyword>
<evidence type="ECO:0000313" key="20">
    <source>
        <dbReference type="EMBL" id="KAF3838250.1"/>
    </source>
</evidence>
<evidence type="ECO:0000256" key="8">
    <source>
        <dbReference type="ARBA" id="ARBA00022728"/>
    </source>
</evidence>
<dbReference type="Pfam" id="PF21369">
    <property type="entry name" value="STL11_N"/>
    <property type="match status" value="1"/>
</dbReference>
<feature type="region of interest" description="Disordered" evidence="17">
    <location>
        <begin position="458"/>
        <end position="477"/>
    </location>
</feature>
<dbReference type="Pfam" id="PF00076">
    <property type="entry name" value="RRM_1"/>
    <property type="match status" value="1"/>
</dbReference>
<evidence type="ECO:0000259" key="18">
    <source>
        <dbReference type="PROSITE" id="PS50102"/>
    </source>
</evidence>
<feature type="domain" description="C3H1-type" evidence="19">
    <location>
        <begin position="306"/>
        <end position="333"/>
    </location>
</feature>
<dbReference type="AlphaFoldDB" id="A0A7J5XMM4"/>
<accession>A0A7J5XMM4</accession>
<dbReference type="Gene3D" id="4.10.1000.10">
    <property type="entry name" value="Zinc finger, CCCH-type"/>
    <property type="match status" value="1"/>
</dbReference>
<keyword evidence="6" id="KW-0507">mRNA processing</keyword>
<evidence type="ECO:0000256" key="14">
    <source>
        <dbReference type="ARBA" id="ARBA00030793"/>
    </source>
</evidence>
<dbReference type="Proteomes" id="UP000518266">
    <property type="component" value="Unassembled WGS sequence"/>
</dbReference>
<dbReference type="PROSITE" id="PS50102">
    <property type="entry name" value="RRM"/>
    <property type="match status" value="1"/>
</dbReference>
<dbReference type="GO" id="GO:0006397">
    <property type="term" value="P:mRNA processing"/>
    <property type="evidence" value="ECO:0007669"/>
    <property type="project" value="UniProtKB-KW"/>
</dbReference>
<dbReference type="GO" id="GO:0036002">
    <property type="term" value="F:pre-mRNA binding"/>
    <property type="evidence" value="ECO:0007669"/>
    <property type="project" value="TreeGrafter"/>
</dbReference>